<proteinExistence type="predicted"/>
<dbReference type="EMBL" id="ASSJ01000017">
    <property type="protein sequence ID" value="ERN42481.1"/>
    <property type="molecule type" value="Genomic_DNA"/>
</dbReference>
<name>U5DLC5_9CHRO</name>
<sequence length="55" mass="6500">MEGVRDRIHSQLAELESPLLRNYSMDLEIPRSRPYLAALDTLRFLWNDGKSRQKL</sequence>
<comment type="caution">
    <text evidence="1">The sequence shown here is derived from an EMBL/GenBank/DDBJ whole genome shotgun (WGS) entry which is preliminary data.</text>
</comment>
<dbReference type="InParanoid" id="U5DLC5"/>
<evidence type="ECO:0000313" key="1">
    <source>
        <dbReference type="EMBL" id="ERN42481.1"/>
    </source>
</evidence>
<organism evidence="1 2">
    <name type="scientific">Rubidibacter lacunae KORDI 51-2</name>
    <dbReference type="NCBI Taxonomy" id="582515"/>
    <lineage>
        <taxon>Bacteria</taxon>
        <taxon>Bacillati</taxon>
        <taxon>Cyanobacteriota</taxon>
        <taxon>Cyanophyceae</taxon>
        <taxon>Oscillatoriophycideae</taxon>
        <taxon>Chroococcales</taxon>
        <taxon>Aphanothecaceae</taxon>
        <taxon>Rubidibacter</taxon>
    </lineage>
</organism>
<gene>
    <name evidence="1" type="ORF">KR51_00007950</name>
</gene>
<reference evidence="1 2" key="1">
    <citation type="submission" date="2013-05" db="EMBL/GenBank/DDBJ databases">
        <title>Draft genome sequence of Rubidibacter lacunae KORDI 51-2.</title>
        <authorList>
            <person name="Choi D.H."/>
            <person name="Noh J.H."/>
            <person name="Kwon K.-K."/>
            <person name="Lee J.-H."/>
            <person name="Ryu J.-Y."/>
        </authorList>
    </citation>
    <scope>NUCLEOTIDE SEQUENCE [LARGE SCALE GENOMIC DNA]</scope>
    <source>
        <strain evidence="1 2">KORDI 51-2</strain>
    </source>
</reference>
<keyword evidence="2" id="KW-1185">Reference proteome</keyword>
<dbReference type="AlphaFoldDB" id="U5DLC5"/>
<accession>U5DLC5</accession>
<protein>
    <submittedName>
        <fullName evidence="1">Uncharacterized protein</fullName>
    </submittedName>
</protein>
<dbReference type="Proteomes" id="UP000016960">
    <property type="component" value="Unassembled WGS sequence"/>
</dbReference>
<evidence type="ECO:0000313" key="2">
    <source>
        <dbReference type="Proteomes" id="UP000016960"/>
    </source>
</evidence>